<dbReference type="EMBL" id="PDTV01000004">
    <property type="protein sequence ID" value="PIE83539.1"/>
    <property type="molecule type" value="Genomic_DNA"/>
</dbReference>
<keyword evidence="5 11" id="KW-0560">Oxidoreductase</keyword>
<evidence type="ECO:0000256" key="6">
    <source>
        <dbReference type="ARBA" id="ARBA00023157"/>
    </source>
</evidence>
<dbReference type="PANTHER" id="PTHR42737">
    <property type="entry name" value="GLUTATHIONE REDUCTASE"/>
    <property type="match status" value="1"/>
</dbReference>
<feature type="binding site" evidence="9">
    <location>
        <begin position="175"/>
        <end position="182"/>
    </location>
    <ligand>
        <name>NAD(+)</name>
        <dbReference type="ChEBI" id="CHEBI:57540"/>
    </ligand>
</feature>
<comment type="cofactor">
    <cofactor evidence="9">
        <name>FAD</name>
        <dbReference type="ChEBI" id="CHEBI:57692"/>
    </cofactor>
    <text evidence="9">Binds 1 FAD per subunit.</text>
</comment>
<protein>
    <submittedName>
        <fullName evidence="14">Glutathione-disulfide reductase</fullName>
    </submittedName>
</protein>
<dbReference type="SUPFAM" id="SSF55424">
    <property type="entry name" value="FAD/NAD-linked reductases, dimerisation (C-terminal) domain"/>
    <property type="match status" value="1"/>
</dbReference>
<dbReference type="GO" id="GO:0050661">
    <property type="term" value="F:NADP binding"/>
    <property type="evidence" value="ECO:0007669"/>
    <property type="project" value="InterPro"/>
</dbReference>
<comment type="similarity">
    <text evidence="1 11">Belongs to the class-I pyridine nucleotide-disulfide oxidoreductase family.</text>
</comment>
<keyword evidence="7 11" id="KW-0676">Redox-active center</keyword>
<evidence type="ECO:0000256" key="5">
    <source>
        <dbReference type="ARBA" id="ARBA00023002"/>
    </source>
</evidence>
<dbReference type="GO" id="GO:0004362">
    <property type="term" value="F:glutathione-disulfide reductase (NADPH) activity"/>
    <property type="evidence" value="ECO:0007669"/>
    <property type="project" value="InterPro"/>
</dbReference>
<evidence type="ECO:0000259" key="12">
    <source>
        <dbReference type="Pfam" id="PF02852"/>
    </source>
</evidence>
<dbReference type="FunFam" id="3.30.390.30:FF:000003">
    <property type="entry name" value="Glutathione reductase"/>
    <property type="match status" value="1"/>
</dbReference>
<feature type="domain" description="FAD/NAD(P)-binding" evidence="13">
    <location>
        <begin position="7"/>
        <end position="320"/>
    </location>
</feature>
<dbReference type="PRINTS" id="PR00368">
    <property type="entry name" value="FADPNR"/>
</dbReference>
<dbReference type="NCBIfam" id="TIGR01421">
    <property type="entry name" value="gluta_reduc_1"/>
    <property type="match status" value="1"/>
</dbReference>
<keyword evidence="3 11" id="KW-0285">Flavoprotein</keyword>
<evidence type="ECO:0000256" key="11">
    <source>
        <dbReference type="RuleBase" id="RU003691"/>
    </source>
</evidence>
<dbReference type="Pfam" id="PF07992">
    <property type="entry name" value="Pyr_redox_2"/>
    <property type="match status" value="1"/>
</dbReference>
<dbReference type="InterPro" id="IPR036188">
    <property type="entry name" value="FAD/NAD-bd_sf"/>
</dbReference>
<organism evidence="14 15">
    <name type="scientific">Candidatus Contendibacter odensensis</name>
    <dbReference type="NCBI Taxonomy" id="1400860"/>
    <lineage>
        <taxon>Bacteria</taxon>
        <taxon>Pseudomonadati</taxon>
        <taxon>Pseudomonadota</taxon>
        <taxon>Gammaproteobacteria</taxon>
        <taxon>Candidatus Competibacteraceae</taxon>
        <taxon>Candidatus Contendibacter</taxon>
    </lineage>
</organism>
<feature type="active site" description="Proton acceptor" evidence="8">
    <location>
        <position position="441"/>
    </location>
</feature>
<feature type="domain" description="Pyridine nucleotide-disulphide oxidoreductase dimerisation" evidence="12">
    <location>
        <begin position="341"/>
        <end position="451"/>
    </location>
</feature>
<dbReference type="SUPFAM" id="SSF51905">
    <property type="entry name" value="FAD/NAD(P)-binding domain"/>
    <property type="match status" value="1"/>
</dbReference>
<keyword evidence="4 9" id="KW-0274">FAD</keyword>
<evidence type="ECO:0000256" key="8">
    <source>
        <dbReference type="PIRSR" id="PIRSR000350-2"/>
    </source>
</evidence>
<evidence type="ECO:0000256" key="7">
    <source>
        <dbReference type="ARBA" id="ARBA00023284"/>
    </source>
</evidence>
<dbReference type="PRINTS" id="PR00411">
    <property type="entry name" value="PNDRDTASEI"/>
</dbReference>
<dbReference type="Proteomes" id="UP000229278">
    <property type="component" value="Unassembled WGS sequence"/>
</dbReference>
<evidence type="ECO:0000256" key="10">
    <source>
        <dbReference type="PIRSR" id="PIRSR000350-4"/>
    </source>
</evidence>
<evidence type="ECO:0000256" key="1">
    <source>
        <dbReference type="ARBA" id="ARBA00007532"/>
    </source>
</evidence>
<evidence type="ECO:0000313" key="14">
    <source>
        <dbReference type="EMBL" id="PIE83539.1"/>
    </source>
</evidence>
<dbReference type="Gene3D" id="3.30.390.30">
    <property type="match status" value="1"/>
</dbReference>
<dbReference type="InterPro" id="IPR046952">
    <property type="entry name" value="GSHR/TRXR-like"/>
</dbReference>
<evidence type="ECO:0000256" key="3">
    <source>
        <dbReference type="ARBA" id="ARBA00022630"/>
    </source>
</evidence>
<dbReference type="GO" id="GO:0006749">
    <property type="term" value="P:glutathione metabolic process"/>
    <property type="evidence" value="ECO:0007669"/>
    <property type="project" value="InterPro"/>
</dbReference>
<comment type="subunit">
    <text evidence="2">Homodimer.</text>
</comment>
<dbReference type="GO" id="GO:0050660">
    <property type="term" value="F:flavin adenine dinucleotide binding"/>
    <property type="evidence" value="ECO:0007669"/>
    <property type="project" value="InterPro"/>
</dbReference>
<evidence type="ECO:0000256" key="9">
    <source>
        <dbReference type="PIRSR" id="PIRSR000350-3"/>
    </source>
</evidence>
<feature type="binding site" evidence="9">
    <location>
        <position position="116"/>
    </location>
    <ligand>
        <name>FAD</name>
        <dbReference type="ChEBI" id="CHEBI:57692"/>
    </ligand>
</feature>
<dbReference type="GO" id="GO:0005829">
    <property type="term" value="C:cytosol"/>
    <property type="evidence" value="ECO:0007669"/>
    <property type="project" value="TreeGrafter"/>
</dbReference>
<dbReference type="InterPro" id="IPR004099">
    <property type="entry name" value="Pyr_nucl-diS_OxRdtase_dimer"/>
</dbReference>
<name>A0A2G6PH88_9GAMM</name>
<dbReference type="PIRSF" id="PIRSF000350">
    <property type="entry name" value="Mercury_reductase_MerA"/>
    <property type="match status" value="1"/>
</dbReference>
<dbReference type="InterPro" id="IPR006322">
    <property type="entry name" value="Glutathione_Rdtase_euk/bac"/>
</dbReference>
<dbReference type="InterPro" id="IPR001100">
    <property type="entry name" value="Pyr_nuc-diS_OxRdtase"/>
</dbReference>
<dbReference type="InterPro" id="IPR012999">
    <property type="entry name" value="Pyr_OxRdtase_I_AS"/>
</dbReference>
<evidence type="ECO:0000259" key="13">
    <source>
        <dbReference type="Pfam" id="PF07992"/>
    </source>
</evidence>
<evidence type="ECO:0000256" key="2">
    <source>
        <dbReference type="ARBA" id="ARBA00011738"/>
    </source>
</evidence>
<keyword evidence="6" id="KW-1015">Disulfide bond</keyword>
<dbReference type="GO" id="GO:0045454">
    <property type="term" value="P:cell redox homeostasis"/>
    <property type="evidence" value="ECO:0007669"/>
    <property type="project" value="InterPro"/>
</dbReference>
<dbReference type="InterPro" id="IPR016156">
    <property type="entry name" value="FAD/NAD-linked_Rdtase_dimer_sf"/>
</dbReference>
<feature type="binding site" evidence="9">
    <location>
        <position position="264"/>
    </location>
    <ligand>
        <name>NAD(+)</name>
        <dbReference type="ChEBI" id="CHEBI:57540"/>
    </ligand>
</feature>
<dbReference type="PROSITE" id="PS00076">
    <property type="entry name" value="PYRIDINE_REDOX_1"/>
    <property type="match status" value="1"/>
</dbReference>
<sequence>MAEQQHYDLLVIGGGSGGLSVAERAASYGAHCALIEADRLGGTCVNVGCVPKKIMWHAAQLSHMLHDAPDYGFQLSKSCFNWQTLKGIRDDFIHKMNDWYLGYLNKVGIKPIRGFGHFINAKTLEVSGARYTADHIVIATGGRPKIPELSGAELGITSDGFFALDTCPQRVSIAGSGYIAVEIAGVLHTLGVEVTLLLRKNHVLRTFDSMLREQLIEQLRKDGINLVTHTEVHTVERSATGTLNLHCDGQNRTLETDTLLWAIGRVPNTDNIGLDTTCVTVNKNGTIPTDTYQNTNIPGIYAIGDVTERFHLTPVAIAAGRRLADRLFGGQPERHLVYENIPTVVFTHPPIGTVGLTEEEARQQYGDEAIKIYQNRFTALYHALTTRRTPTVMKLVCAGTEENVVGCHIMGEGADEMLQGFAVAVRMGATKRDFDDTVAIHPTSAEELVTMR</sequence>
<keyword evidence="9" id="KW-0520">NAD</keyword>
<dbReference type="NCBIfam" id="NF004776">
    <property type="entry name" value="PRK06116.1"/>
    <property type="match status" value="1"/>
</dbReference>
<dbReference type="GO" id="GO:0034599">
    <property type="term" value="P:cellular response to oxidative stress"/>
    <property type="evidence" value="ECO:0007669"/>
    <property type="project" value="TreeGrafter"/>
</dbReference>
<gene>
    <name evidence="14" type="ORF">CSA09_01430</name>
</gene>
<feature type="disulfide bond" description="Redox-active" evidence="10">
    <location>
        <begin position="44"/>
        <end position="49"/>
    </location>
</feature>
<comment type="caution">
    <text evidence="14">The sequence shown here is derived from an EMBL/GenBank/DDBJ whole genome shotgun (WGS) entry which is preliminary data.</text>
</comment>
<dbReference type="PANTHER" id="PTHR42737:SF2">
    <property type="entry name" value="GLUTATHIONE REDUCTASE"/>
    <property type="match status" value="1"/>
</dbReference>
<proteinExistence type="inferred from homology"/>
<dbReference type="FunFam" id="3.50.50.60:FF:000235">
    <property type="entry name" value="Glutathione reductase"/>
    <property type="match status" value="1"/>
</dbReference>
<feature type="binding site" evidence="9">
    <location>
        <position position="305"/>
    </location>
    <ligand>
        <name>NAD(+)</name>
        <dbReference type="ChEBI" id="CHEBI:57540"/>
    </ligand>
</feature>
<feature type="binding site" evidence="9">
    <location>
        <position position="53"/>
    </location>
    <ligand>
        <name>FAD</name>
        <dbReference type="ChEBI" id="CHEBI:57692"/>
    </ligand>
</feature>
<dbReference type="Pfam" id="PF02852">
    <property type="entry name" value="Pyr_redox_dim"/>
    <property type="match status" value="1"/>
</dbReference>
<dbReference type="AlphaFoldDB" id="A0A2G6PH88"/>
<keyword evidence="9" id="KW-0547">Nucleotide-binding</keyword>
<evidence type="ECO:0000256" key="4">
    <source>
        <dbReference type="ARBA" id="ARBA00022827"/>
    </source>
</evidence>
<evidence type="ECO:0000313" key="15">
    <source>
        <dbReference type="Proteomes" id="UP000229278"/>
    </source>
</evidence>
<dbReference type="Gene3D" id="3.50.50.60">
    <property type="entry name" value="FAD/NAD(P)-binding domain"/>
    <property type="match status" value="2"/>
</dbReference>
<dbReference type="InterPro" id="IPR023753">
    <property type="entry name" value="FAD/NAD-binding_dom"/>
</dbReference>
<accession>A0A2G6PH88</accession>
<reference evidence="14 15" key="1">
    <citation type="submission" date="2017-10" db="EMBL/GenBank/DDBJ databases">
        <title>Novel microbial diversity and functional potential in the marine mammal oral microbiome.</title>
        <authorList>
            <person name="Dudek N.K."/>
            <person name="Sun C.L."/>
            <person name="Burstein D."/>
            <person name="Kantor R.S."/>
            <person name="Aliaga Goltsman D.S."/>
            <person name="Bik E.M."/>
            <person name="Thomas B.C."/>
            <person name="Banfield J.F."/>
            <person name="Relman D.A."/>
        </authorList>
    </citation>
    <scope>NUCLEOTIDE SEQUENCE [LARGE SCALE GENOMIC DNA]</scope>
    <source>
        <strain evidence="14">DOLJORAL78_50_517</strain>
    </source>
</reference>